<evidence type="ECO:0000313" key="2">
    <source>
        <dbReference type="EMBL" id="MCI0183149.1"/>
    </source>
</evidence>
<dbReference type="Proteomes" id="UP001139263">
    <property type="component" value="Unassembled WGS sequence"/>
</dbReference>
<dbReference type="RefSeq" id="WP_241713033.1">
    <property type="nucleotide sequence ID" value="NZ_JALBUF010000003.1"/>
</dbReference>
<dbReference type="EMBL" id="JALBUF010000003">
    <property type="protein sequence ID" value="MCI0183149.1"/>
    <property type="molecule type" value="Genomic_DNA"/>
</dbReference>
<keyword evidence="3" id="KW-1185">Reference proteome</keyword>
<dbReference type="AlphaFoldDB" id="A0A9X1V8D8"/>
<sequence>MLRGGRCNGIGASIKKLFANKWLLAVTAIGILLLVFGASGGNGSKPPPSGQGVLSVGSASSTNAATTQTSTTDPALSTAITYERFYDHELEKMIDQISGIRDALVMVTVDSTPLEKYGSNTSTSTQSSLQTGSGSQTKTTTQQSQTQMVTVQGPNGSQVPIVVQQQLPHIIGVLVVAKSNDVVQMQTEIVGAVQDALGIPSYEITVLPRG</sequence>
<reference evidence="2" key="1">
    <citation type="submission" date="2022-03" db="EMBL/GenBank/DDBJ databases">
        <title>Draft Genome Sequence of Firmicute Strain S0AB, a Heterotrophic Iron/Sulfur-Oxidizing Extreme Acidophile.</title>
        <authorList>
            <person name="Vergara E."/>
            <person name="Pakostova E."/>
            <person name="Johnson D.B."/>
            <person name="Holmes D.S."/>
        </authorList>
    </citation>
    <scope>NUCLEOTIDE SEQUENCE</scope>
    <source>
        <strain evidence="2">S0AB</strain>
    </source>
</reference>
<comment type="caution">
    <text evidence="2">The sequence shown here is derived from an EMBL/GenBank/DDBJ whole genome shotgun (WGS) entry which is preliminary data.</text>
</comment>
<name>A0A9X1V8D8_9BACL</name>
<feature type="region of interest" description="Disordered" evidence="1">
    <location>
        <begin position="115"/>
        <end position="148"/>
    </location>
</feature>
<evidence type="ECO:0008006" key="4">
    <source>
        <dbReference type="Google" id="ProtNLM"/>
    </source>
</evidence>
<accession>A0A9X1V8D8</accession>
<evidence type="ECO:0000256" key="1">
    <source>
        <dbReference type="SAM" id="MobiDB-lite"/>
    </source>
</evidence>
<organism evidence="2 3">
    <name type="scientific">Sulfoacidibacillus ferrooxidans</name>
    <dbReference type="NCBI Taxonomy" id="2005001"/>
    <lineage>
        <taxon>Bacteria</taxon>
        <taxon>Bacillati</taxon>
        <taxon>Bacillota</taxon>
        <taxon>Bacilli</taxon>
        <taxon>Bacillales</taxon>
        <taxon>Alicyclobacillaceae</taxon>
        <taxon>Sulfoacidibacillus</taxon>
    </lineage>
</organism>
<protein>
    <recommendedName>
        <fullName evidence="4">Stage III sporulation protein AG</fullName>
    </recommendedName>
</protein>
<proteinExistence type="predicted"/>
<gene>
    <name evidence="2" type="ORF">MM817_01419</name>
</gene>
<feature type="compositionally biased region" description="Low complexity" evidence="1">
    <location>
        <begin position="118"/>
        <end position="148"/>
    </location>
</feature>
<evidence type="ECO:0000313" key="3">
    <source>
        <dbReference type="Proteomes" id="UP001139263"/>
    </source>
</evidence>